<gene>
    <name evidence="4" type="ORF">skT53_22200</name>
</gene>
<keyword evidence="5" id="KW-1185">Reference proteome</keyword>
<dbReference type="SUPFAM" id="SSF51735">
    <property type="entry name" value="NAD(P)-binding Rossmann-fold domains"/>
    <property type="match status" value="1"/>
</dbReference>
<dbReference type="PRINTS" id="PR00081">
    <property type="entry name" value="GDHRDH"/>
</dbReference>
<dbReference type="InterPro" id="IPR002347">
    <property type="entry name" value="SDR_fam"/>
</dbReference>
<evidence type="ECO:0000256" key="2">
    <source>
        <dbReference type="ARBA" id="ARBA00023002"/>
    </source>
</evidence>
<dbReference type="Proteomes" id="UP000593802">
    <property type="component" value="Chromosome"/>
</dbReference>
<reference evidence="4 5" key="1">
    <citation type="submission" date="2020-08" db="EMBL/GenBank/DDBJ databases">
        <title>Complete Genome Sequence of Effusibacillus dendaii Strain skT53, Isolated from Farmland soil.</title>
        <authorList>
            <person name="Konishi T."/>
            <person name="Kawasaki H."/>
        </authorList>
    </citation>
    <scope>NUCLEOTIDE SEQUENCE [LARGE SCALE GENOMIC DNA]</scope>
    <source>
        <strain evidence="5">skT53</strain>
    </source>
</reference>
<evidence type="ECO:0000256" key="1">
    <source>
        <dbReference type="ARBA" id="ARBA00006484"/>
    </source>
</evidence>
<dbReference type="PRINTS" id="PR00080">
    <property type="entry name" value="SDRFAMILY"/>
</dbReference>
<dbReference type="GO" id="GO:0016616">
    <property type="term" value="F:oxidoreductase activity, acting on the CH-OH group of donors, NAD or NADP as acceptor"/>
    <property type="evidence" value="ECO:0007669"/>
    <property type="project" value="UniProtKB-ARBA"/>
</dbReference>
<evidence type="ECO:0000313" key="4">
    <source>
        <dbReference type="EMBL" id="BCJ87235.1"/>
    </source>
</evidence>
<dbReference type="PROSITE" id="PS00061">
    <property type="entry name" value="ADH_SHORT"/>
    <property type="match status" value="1"/>
</dbReference>
<evidence type="ECO:0000313" key="5">
    <source>
        <dbReference type="Proteomes" id="UP000593802"/>
    </source>
</evidence>
<proteinExistence type="inferred from homology"/>
<evidence type="ECO:0000256" key="3">
    <source>
        <dbReference type="RuleBase" id="RU000363"/>
    </source>
</evidence>
<dbReference type="PANTHER" id="PTHR43115">
    <property type="entry name" value="DEHYDROGENASE/REDUCTASE SDR FAMILY MEMBER 11"/>
    <property type="match status" value="1"/>
</dbReference>
<dbReference type="FunFam" id="3.40.50.720:FF:000047">
    <property type="entry name" value="NADP-dependent L-serine/L-allo-threonine dehydrogenase"/>
    <property type="match status" value="1"/>
</dbReference>
<dbReference type="AlphaFoldDB" id="A0A7I8DAW3"/>
<sequence>MVNHLKDKVAIVTGASSGIGEATAIALAEAGAKVVLAARRTDRLQQLKERIKGDCLLVPTDVSNRSDVENLVKTTKDTYGKVDILINNAGVMLLSFLDKLHVEEWDRMIDVNIKGVLYGAAAVIPIMKEQKNGHIVNVASIAGHRVIPAASVYCGTKFAVRAISEGLRMELSPQSGIRVTIISPGIVQTELTHHITDPDVQQSVAKRSLTPLTSEDIANAIVYAVSQPQHVNVNEIMVRPTEQPN</sequence>
<dbReference type="EMBL" id="AP023366">
    <property type="protein sequence ID" value="BCJ87235.1"/>
    <property type="molecule type" value="Genomic_DNA"/>
</dbReference>
<protein>
    <submittedName>
        <fullName evidence="4">Oxidoreductase</fullName>
    </submittedName>
</protein>
<dbReference type="KEGG" id="eff:skT53_22200"/>
<dbReference type="PANTHER" id="PTHR43115:SF4">
    <property type="entry name" value="DEHYDROGENASE_REDUCTASE SDR FAMILY MEMBER 11"/>
    <property type="match status" value="1"/>
</dbReference>
<dbReference type="Pfam" id="PF00106">
    <property type="entry name" value="adh_short"/>
    <property type="match status" value="1"/>
</dbReference>
<dbReference type="PIRSF" id="PIRSF000126">
    <property type="entry name" value="11-beta-HSD1"/>
    <property type="match status" value="1"/>
</dbReference>
<dbReference type="Gene3D" id="3.40.50.720">
    <property type="entry name" value="NAD(P)-binding Rossmann-like Domain"/>
    <property type="match status" value="1"/>
</dbReference>
<keyword evidence="2" id="KW-0560">Oxidoreductase</keyword>
<organism evidence="4 5">
    <name type="scientific">Effusibacillus dendaii</name>
    <dbReference type="NCBI Taxonomy" id="2743772"/>
    <lineage>
        <taxon>Bacteria</taxon>
        <taxon>Bacillati</taxon>
        <taxon>Bacillota</taxon>
        <taxon>Bacilli</taxon>
        <taxon>Bacillales</taxon>
        <taxon>Alicyclobacillaceae</taxon>
        <taxon>Effusibacillus</taxon>
    </lineage>
</organism>
<dbReference type="InterPro" id="IPR036291">
    <property type="entry name" value="NAD(P)-bd_dom_sf"/>
</dbReference>
<name>A0A7I8DAW3_9BACL</name>
<comment type="similarity">
    <text evidence="1 3">Belongs to the short-chain dehydrogenases/reductases (SDR) family.</text>
</comment>
<accession>A0A7I8DAW3</accession>
<dbReference type="InterPro" id="IPR020904">
    <property type="entry name" value="Sc_DH/Rdtase_CS"/>
</dbReference>